<evidence type="ECO:0000313" key="9">
    <source>
        <dbReference type="Proteomes" id="UP000077255"/>
    </source>
</evidence>
<dbReference type="PROSITE" id="PS01079">
    <property type="entry name" value="MOCF_BIOSYNTHESIS_2"/>
    <property type="match status" value="1"/>
</dbReference>
<dbReference type="PANTHER" id="PTHR10192:SF5">
    <property type="entry name" value="GEPHYRIN"/>
    <property type="match status" value="1"/>
</dbReference>
<dbReference type="SUPFAM" id="SSF63882">
    <property type="entry name" value="MoeA N-terminal region -like"/>
    <property type="match status" value="1"/>
</dbReference>
<dbReference type="CDD" id="cd00887">
    <property type="entry name" value="MoeA"/>
    <property type="match status" value="1"/>
</dbReference>
<dbReference type="InterPro" id="IPR005110">
    <property type="entry name" value="MoeA_linker/N"/>
</dbReference>
<reference evidence="8 9" key="1">
    <citation type="submission" date="2016-02" db="EMBL/GenBank/DDBJ databases">
        <title>Complete genome sequencing and analysis of ATSB10, Dyella thiooxydans isolated from rhizosphere soil of sunflower (Helianthus annuus L.).</title>
        <authorList>
            <person name="Lee Y."/>
            <person name="Hwangbo K."/>
            <person name="Chung H."/>
            <person name="Yoo J."/>
            <person name="Kim K.Y."/>
            <person name="Sa T.M."/>
            <person name="Um Y."/>
            <person name="Madhaiyan M."/>
        </authorList>
    </citation>
    <scope>NUCLEOTIDE SEQUENCE [LARGE SCALE GENOMIC DNA]</scope>
    <source>
        <strain evidence="8 9">ATSB10</strain>
    </source>
</reference>
<comment type="similarity">
    <text evidence="3 6">Belongs to the MoeA family.</text>
</comment>
<evidence type="ECO:0000313" key="8">
    <source>
        <dbReference type="EMBL" id="AND68527.1"/>
    </source>
</evidence>
<dbReference type="InterPro" id="IPR005111">
    <property type="entry name" value="MoeA_C_domain_IV"/>
</dbReference>
<dbReference type="InterPro" id="IPR038987">
    <property type="entry name" value="MoeA-like"/>
</dbReference>
<protein>
    <recommendedName>
        <fullName evidence="6">Molybdopterin molybdenumtransferase</fullName>
        <ecNumber evidence="6">2.10.1.1</ecNumber>
    </recommendedName>
</protein>
<dbReference type="InterPro" id="IPR008284">
    <property type="entry name" value="MoCF_biosynth_CS"/>
</dbReference>
<evidence type="ECO:0000256" key="4">
    <source>
        <dbReference type="ARBA" id="ARBA00023150"/>
    </source>
</evidence>
<comment type="function">
    <text evidence="1 6">Catalyzes the insertion of molybdate into adenylated molybdopterin with the concomitant release of AMP.</text>
</comment>
<dbReference type="InterPro" id="IPR001453">
    <property type="entry name" value="MoaB/Mog_dom"/>
</dbReference>
<dbReference type="NCBIfam" id="TIGR00177">
    <property type="entry name" value="molyb_syn"/>
    <property type="match status" value="1"/>
</dbReference>
<accession>A0A160MZT0</accession>
<dbReference type="PANTHER" id="PTHR10192">
    <property type="entry name" value="MOLYBDOPTERIN BIOSYNTHESIS PROTEIN"/>
    <property type="match status" value="1"/>
</dbReference>
<organism evidence="8 9">
    <name type="scientific">Dyella thiooxydans</name>
    <dbReference type="NCBI Taxonomy" id="445710"/>
    <lineage>
        <taxon>Bacteria</taxon>
        <taxon>Pseudomonadati</taxon>
        <taxon>Pseudomonadota</taxon>
        <taxon>Gammaproteobacteria</taxon>
        <taxon>Lysobacterales</taxon>
        <taxon>Rhodanobacteraceae</taxon>
        <taxon>Dyella</taxon>
    </lineage>
</organism>
<comment type="cofactor">
    <cofactor evidence="6">
        <name>Mg(2+)</name>
        <dbReference type="ChEBI" id="CHEBI:18420"/>
    </cofactor>
</comment>
<evidence type="ECO:0000256" key="6">
    <source>
        <dbReference type="RuleBase" id="RU365090"/>
    </source>
</evidence>
<evidence type="ECO:0000256" key="3">
    <source>
        <dbReference type="ARBA" id="ARBA00010763"/>
    </source>
</evidence>
<dbReference type="SMART" id="SM00852">
    <property type="entry name" value="MoCF_biosynth"/>
    <property type="match status" value="1"/>
</dbReference>
<dbReference type="Gene3D" id="2.40.340.10">
    <property type="entry name" value="MoeA, C-terminal, domain IV"/>
    <property type="match status" value="1"/>
</dbReference>
<dbReference type="EMBL" id="CP014841">
    <property type="protein sequence ID" value="AND68527.1"/>
    <property type="molecule type" value="Genomic_DNA"/>
</dbReference>
<dbReference type="KEGG" id="dtx:ATSB10_10730"/>
<dbReference type="GO" id="GO:0061599">
    <property type="term" value="F:molybdopterin molybdotransferase activity"/>
    <property type="evidence" value="ECO:0007669"/>
    <property type="project" value="UniProtKB-UniRule"/>
</dbReference>
<evidence type="ECO:0000256" key="5">
    <source>
        <dbReference type="ARBA" id="ARBA00047317"/>
    </source>
</evidence>
<dbReference type="GO" id="GO:0006777">
    <property type="term" value="P:Mo-molybdopterin cofactor biosynthetic process"/>
    <property type="evidence" value="ECO:0007669"/>
    <property type="project" value="UniProtKB-UniRule"/>
</dbReference>
<feature type="domain" description="MoaB/Mog" evidence="7">
    <location>
        <begin position="178"/>
        <end position="318"/>
    </location>
</feature>
<evidence type="ECO:0000256" key="2">
    <source>
        <dbReference type="ARBA" id="ARBA00005046"/>
    </source>
</evidence>
<dbReference type="Pfam" id="PF03454">
    <property type="entry name" value="MoeA_C"/>
    <property type="match status" value="1"/>
</dbReference>
<dbReference type="GO" id="GO:0005829">
    <property type="term" value="C:cytosol"/>
    <property type="evidence" value="ECO:0007669"/>
    <property type="project" value="TreeGrafter"/>
</dbReference>
<dbReference type="AlphaFoldDB" id="A0A160MZT0"/>
<dbReference type="SUPFAM" id="SSF63867">
    <property type="entry name" value="MoeA C-terminal domain-like"/>
    <property type="match status" value="1"/>
</dbReference>
<dbReference type="SUPFAM" id="SSF53218">
    <property type="entry name" value="Molybdenum cofactor biosynthesis proteins"/>
    <property type="match status" value="1"/>
</dbReference>
<dbReference type="Gene3D" id="2.170.190.11">
    <property type="entry name" value="Molybdopterin biosynthesis moea protein, domain 3"/>
    <property type="match status" value="1"/>
</dbReference>
<dbReference type="EC" id="2.10.1.1" evidence="6"/>
<proteinExistence type="inferred from homology"/>
<dbReference type="STRING" id="445710.ATSB10_10730"/>
<gene>
    <name evidence="8" type="ORF">ATSB10_10730</name>
</gene>
<dbReference type="Pfam" id="PF03453">
    <property type="entry name" value="MoeA_N"/>
    <property type="match status" value="1"/>
</dbReference>
<dbReference type="InterPro" id="IPR036135">
    <property type="entry name" value="MoeA_linker/N_sf"/>
</dbReference>
<keyword evidence="6" id="KW-0500">Molybdenum</keyword>
<dbReference type="InterPro" id="IPR036425">
    <property type="entry name" value="MoaB/Mog-like_dom_sf"/>
</dbReference>
<dbReference type="InterPro" id="IPR036688">
    <property type="entry name" value="MoeA_C_domain_IV_sf"/>
</dbReference>
<evidence type="ECO:0000259" key="7">
    <source>
        <dbReference type="SMART" id="SM00852"/>
    </source>
</evidence>
<dbReference type="GO" id="GO:0046872">
    <property type="term" value="F:metal ion binding"/>
    <property type="evidence" value="ECO:0007669"/>
    <property type="project" value="UniProtKB-UniRule"/>
</dbReference>
<dbReference type="Pfam" id="PF00994">
    <property type="entry name" value="MoCF_biosynth"/>
    <property type="match status" value="1"/>
</dbReference>
<dbReference type="Gene3D" id="3.40.980.10">
    <property type="entry name" value="MoaB/Mog-like domain"/>
    <property type="match status" value="1"/>
</dbReference>
<comment type="catalytic activity">
    <reaction evidence="5">
        <text>adenylyl-molybdopterin + molybdate = Mo-molybdopterin + AMP + H(+)</text>
        <dbReference type="Rhea" id="RHEA:35047"/>
        <dbReference type="ChEBI" id="CHEBI:15378"/>
        <dbReference type="ChEBI" id="CHEBI:36264"/>
        <dbReference type="ChEBI" id="CHEBI:62727"/>
        <dbReference type="ChEBI" id="CHEBI:71302"/>
        <dbReference type="ChEBI" id="CHEBI:456215"/>
        <dbReference type="EC" id="2.10.1.1"/>
    </reaction>
</comment>
<comment type="pathway">
    <text evidence="2 6">Cofactor biosynthesis; molybdopterin biosynthesis.</text>
</comment>
<evidence type="ECO:0000256" key="1">
    <source>
        <dbReference type="ARBA" id="ARBA00002901"/>
    </source>
</evidence>
<dbReference type="PATRIC" id="fig|445710.3.peg.1070"/>
<name>A0A160MZT0_9GAMM</name>
<keyword evidence="6" id="KW-0479">Metal-binding</keyword>
<dbReference type="OrthoDB" id="9804758at2"/>
<sequence>MSELIPVHEAEQRIRSSLPSFGTEQVPIDRAAGRVLRQAVRAECDQPPFDRVMMDGIAIALGDGSRRTFTVRGRQLAGMHGQSLDDPSGCIEVTTGAVLPAGCDCVVPVEQCRRDSDRVELVADWQPQLRQFIHPRGSDCRQGDELLAPGMRLRAPELAVLAANGLDRVEVARMPAVAIVATGDELAEVDQRPLAEGQIRRSNDRALAAALHGRGFDDVLLTRVPDDLAATTQTLAGLLASRQVLVLSGGVSVGQRDFVPAALRELGVTQVLHRIAQRPGKPMWFGIGPQRQIVFALPGNPVSALVCAVRYLLPALEQAVGLPGVGGEPVVLAAPANTSPTLTCFIPVRVHHDGAGRTLAVPVPAPTSGDFSGLPHTDGVIELPPSGTPAAAGTVAPLYRW</sequence>
<dbReference type="Proteomes" id="UP000077255">
    <property type="component" value="Chromosome"/>
</dbReference>
<dbReference type="RefSeq" id="WP_063671062.1">
    <property type="nucleotide sequence ID" value="NZ_CP014841.1"/>
</dbReference>
<dbReference type="UniPathway" id="UPA00344"/>
<keyword evidence="6" id="KW-0460">Magnesium</keyword>
<keyword evidence="6" id="KW-0808">Transferase</keyword>
<keyword evidence="4 6" id="KW-0501">Molybdenum cofactor biosynthesis</keyword>
<dbReference type="Gene3D" id="3.90.105.10">
    <property type="entry name" value="Molybdopterin biosynthesis moea protein, domain 2"/>
    <property type="match status" value="1"/>
</dbReference>
<keyword evidence="9" id="KW-1185">Reference proteome</keyword>